<dbReference type="InParanoid" id="A0A2R6PW47"/>
<evidence type="ECO:0000313" key="1">
    <source>
        <dbReference type="EMBL" id="PSR98013.1"/>
    </source>
</evidence>
<organism evidence="1 2">
    <name type="scientific">Actinidia chinensis var. chinensis</name>
    <name type="common">Chinese soft-hair kiwi</name>
    <dbReference type="NCBI Taxonomy" id="1590841"/>
    <lineage>
        <taxon>Eukaryota</taxon>
        <taxon>Viridiplantae</taxon>
        <taxon>Streptophyta</taxon>
        <taxon>Embryophyta</taxon>
        <taxon>Tracheophyta</taxon>
        <taxon>Spermatophyta</taxon>
        <taxon>Magnoliopsida</taxon>
        <taxon>eudicotyledons</taxon>
        <taxon>Gunneridae</taxon>
        <taxon>Pentapetalae</taxon>
        <taxon>asterids</taxon>
        <taxon>Ericales</taxon>
        <taxon>Actinidiaceae</taxon>
        <taxon>Actinidia</taxon>
    </lineage>
</organism>
<evidence type="ECO:0000313" key="2">
    <source>
        <dbReference type="Proteomes" id="UP000241394"/>
    </source>
</evidence>
<dbReference type="EMBL" id="NKQK01000022">
    <property type="protein sequence ID" value="PSR98013.1"/>
    <property type="molecule type" value="Genomic_DNA"/>
</dbReference>
<dbReference type="InterPro" id="IPR027417">
    <property type="entry name" value="P-loop_NTPase"/>
</dbReference>
<protein>
    <submittedName>
        <fullName evidence="1">Chaperone protein like</fullName>
    </submittedName>
</protein>
<dbReference type="Gene3D" id="3.40.50.300">
    <property type="entry name" value="P-loop containing nucleotide triphosphate hydrolases"/>
    <property type="match status" value="1"/>
</dbReference>
<reference evidence="2" key="2">
    <citation type="journal article" date="2018" name="BMC Genomics">
        <title>A manually annotated Actinidia chinensis var. chinensis (kiwifruit) genome highlights the challenges associated with draft genomes and gene prediction in plants.</title>
        <authorList>
            <person name="Pilkington S.M."/>
            <person name="Crowhurst R."/>
            <person name="Hilario E."/>
            <person name="Nardozza S."/>
            <person name="Fraser L."/>
            <person name="Peng Y."/>
            <person name="Gunaseelan K."/>
            <person name="Simpson R."/>
            <person name="Tahir J."/>
            <person name="Deroles S.C."/>
            <person name="Templeton K."/>
            <person name="Luo Z."/>
            <person name="Davy M."/>
            <person name="Cheng C."/>
            <person name="McNeilage M."/>
            <person name="Scaglione D."/>
            <person name="Liu Y."/>
            <person name="Zhang Q."/>
            <person name="Datson P."/>
            <person name="De Silva N."/>
            <person name="Gardiner S.E."/>
            <person name="Bassett H."/>
            <person name="Chagne D."/>
            <person name="McCallum J."/>
            <person name="Dzierzon H."/>
            <person name="Deng C."/>
            <person name="Wang Y.Y."/>
            <person name="Barron L."/>
            <person name="Manako K."/>
            <person name="Bowen J."/>
            <person name="Foster T.M."/>
            <person name="Erridge Z.A."/>
            <person name="Tiffin H."/>
            <person name="Waite C.N."/>
            <person name="Davies K.M."/>
            <person name="Grierson E.P."/>
            <person name="Laing W.A."/>
            <person name="Kirk R."/>
            <person name="Chen X."/>
            <person name="Wood M."/>
            <person name="Montefiori M."/>
            <person name="Brummell D.A."/>
            <person name="Schwinn K.E."/>
            <person name="Catanach A."/>
            <person name="Fullerton C."/>
            <person name="Li D."/>
            <person name="Meiyalaghan S."/>
            <person name="Nieuwenhuizen N."/>
            <person name="Read N."/>
            <person name="Prakash R."/>
            <person name="Hunter D."/>
            <person name="Zhang H."/>
            <person name="McKenzie M."/>
            <person name="Knabel M."/>
            <person name="Harris A."/>
            <person name="Allan A.C."/>
            <person name="Gleave A."/>
            <person name="Chen A."/>
            <person name="Janssen B.J."/>
            <person name="Plunkett B."/>
            <person name="Ampomah-Dwamena C."/>
            <person name="Voogd C."/>
            <person name="Leif D."/>
            <person name="Lafferty D."/>
            <person name="Souleyre E.J.F."/>
            <person name="Varkonyi-Gasic E."/>
            <person name="Gambi F."/>
            <person name="Hanley J."/>
            <person name="Yao J.L."/>
            <person name="Cheung J."/>
            <person name="David K.M."/>
            <person name="Warren B."/>
            <person name="Marsh K."/>
            <person name="Snowden K.C."/>
            <person name="Lin-Wang K."/>
            <person name="Brian L."/>
            <person name="Martinez-Sanchez M."/>
            <person name="Wang M."/>
            <person name="Ileperuma N."/>
            <person name="Macnee N."/>
            <person name="Campin R."/>
            <person name="McAtee P."/>
            <person name="Drummond R.S.M."/>
            <person name="Espley R.V."/>
            <person name="Ireland H.S."/>
            <person name="Wu R."/>
            <person name="Atkinson R.G."/>
            <person name="Karunairetnam S."/>
            <person name="Bulley S."/>
            <person name="Chunkath S."/>
            <person name="Hanley Z."/>
            <person name="Storey R."/>
            <person name="Thrimawithana A.H."/>
            <person name="Thomson S."/>
            <person name="David C."/>
            <person name="Testolin R."/>
            <person name="Huang H."/>
            <person name="Hellens R.P."/>
            <person name="Schaffer R.J."/>
        </authorList>
    </citation>
    <scope>NUCLEOTIDE SEQUENCE [LARGE SCALE GENOMIC DNA]</scope>
    <source>
        <strain evidence="2">cv. Red5</strain>
    </source>
</reference>
<reference evidence="1 2" key="1">
    <citation type="submission" date="2017-07" db="EMBL/GenBank/DDBJ databases">
        <title>An improved, manually edited Actinidia chinensis var. chinensis (kiwifruit) genome highlights the challenges associated with draft genomes and gene prediction in plants.</title>
        <authorList>
            <person name="Pilkington S."/>
            <person name="Crowhurst R."/>
            <person name="Hilario E."/>
            <person name="Nardozza S."/>
            <person name="Fraser L."/>
            <person name="Peng Y."/>
            <person name="Gunaseelan K."/>
            <person name="Simpson R."/>
            <person name="Tahir J."/>
            <person name="Deroles S."/>
            <person name="Templeton K."/>
            <person name="Luo Z."/>
            <person name="Davy M."/>
            <person name="Cheng C."/>
            <person name="Mcneilage M."/>
            <person name="Scaglione D."/>
            <person name="Liu Y."/>
            <person name="Zhang Q."/>
            <person name="Datson P."/>
            <person name="De Silva N."/>
            <person name="Gardiner S."/>
            <person name="Bassett H."/>
            <person name="Chagne D."/>
            <person name="Mccallum J."/>
            <person name="Dzierzon H."/>
            <person name="Deng C."/>
            <person name="Wang Y.-Y."/>
            <person name="Barron N."/>
            <person name="Manako K."/>
            <person name="Bowen J."/>
            <person name="Foster T."/>
            <person name="Erridge Z."/>
            <person name="Tiffin H."/>
            <person name="Waite C."/>
            <person name="Davies K."/>
            <person name="Grierson E."/>
            <person name="Laing W."/>
            <person name="Kirk R."/>
            <person name="Chen X."/>
            <person name="Wood M."/>
            <person name="Montefiori M."/>
            <person name="Brummell D."/>
            <person name="Schwinn K."/>
            <person name="Catanach A."/>
            <person name="Fullerton C."/>
            <person name="Li D."/>
            <person name="Meiyalaghan S."/>
            <person name="Nieuwenhuizen N."/>
            <person name="Read N."/>
            <person name="Prakash R."/>
            <person name="Hunter D."/>
            <person name="Zhang H."/>
            <person name="Mckenzie M."/>
            <person name="Knabel M."/>
            <person name="Harris A."/>
            <person name="Allan A."/>
            <person name="Chen A."/>
            <person name="Janssen B."/>
            <person name="Plunkett B."/>
            <person name="Dwamena C."/>
            <person name="Voogd C."/>
            <person name="Leif D."/>
            <person name="Lafferty D."/>
            <person name="Souleyre E."/>
            <person name="Varkonyi-Gasic E."/>
            <person name="Gambi F."/>
            <person name="Hanley J."/>
            <person name="Yao J.-L."/>
            <person name="Cheung J."/>
            <person name="David K."/>
            <person name="Warren B."/>
            <person name="Marsh K."/>
            <person name="Snowden K."/>
            <person name="Lin-Wang K."/>
            <person name="Brian L."/>
            <person name="Martinez-Sanchez M."/>
            <person name="Wang M."/>
            <person name="Ileperuma N."/>
            <person name="Macnee N."/>
            <person name="Campin R."/>
            <person name="Mcatee P."/>
            <person name="Drummond R."/>
            <person name="Espley R."/>
            <person name="Ireland H."/>
            <person name="Wu R."/>
            <person name="Atkinson R."/>
            <person name="Karunairetnam S."/>
            <person name="Bulley S."/>
            <person name="Chunkath S."/>
            <person name="Hanley Z."/>
            <person name="Storey R."/>
            <person name="Thrimawithana A."/>
            <person name="Thomson S."/>
            <person name="David C."/>
            <person name="Testolin R."/>
        </authorList>
    </citation>
    <scope>NUCLEOTIDE SEQUENCE [LARGE SCALE GENOMIC DNA]</scope>
    <source>
        <strain evidence="2">cv. Red5</strain>
        <tissue evidence="1">Young leaf</tissue>
    </source>
</reference>
<comment type="caution">
    <text evidence="1">The sequence shown here is derived from an EMBL/GenBank/DDBJ whole genome shotgun (WGS) entry which is preliminary data.</text>
</comment>
<dbReference type="AlphaFoldDB" id="A0A2R6PW47"/>
<gene>
    <name evidence="1" type="ORF">CEY00_Acc24601</name>
</gene>
<dbReference type="Proteomes" id="UP000241394">
    <property type="component" value="Chromosome LG22"/>
</dbReference>
<name>A0A2R6PW47_ACTCC</name>
<sequence length="85" mass="9983">MFEVGMMKFSNAFRYCPRREKINLLLLVNLAKKELKLPREENGGEMDVRNLLNSMLSQGELQCVGACYCSWYIENSDLEQRFQKI</sequence>
<proteinExistence type="predicted"/>
<dbReference type="Gramene" id="PSR98013">
    <property type="protein sequence ID" value="PSR98013"/>
    <property type="gene ID" value="CEY00_Acc24601"/>
</dbReference>
<keyword evidence="2" id="KW-1185">Reference proteome</keyword>
<accession>A0A2R6PW47</accession>